<dbReference type="GO" id="GO:0003908">
    <property type="term" value="F:methylated-DNA-[protein]-cysteine S-methyltransferase activity"/>
    <property type="evidence" value="ECO:0007669"/>
    <property type="project" value="UniProtKB-EC"/>
</dbReference>
<feature type="domain" description="Methylated-DNA-[protein]-cysteine S-methyltransferase DNA binding" evidence="12">
    <location>
        <begin position="33"/>
        <end position="112"/>
    </location>
</feature>
<comment type="catalytic activity">
    <reaction evidence="1">
        <text>a 4-O-methyl-thymidine in DNA + L-cysteinyl-[protein] = a thymidine in DNA + S-methyl-L-cysteinyl-[protein]</text>
        <dbReference type="Rhea" id="RHEA:53428"/>
        <dbReference type="Rhea" id="RHEA-COMP:10131"/>
        <dbReference type="Rhea" id="RHEA-COMP:10132"/>
        <dbReference type="Rhea" id="RHEA-COMP:13555"/>
        <dbReference type="Rhea" id="RHEA-COMP:13556"/>
        <dbReference type="ChEBI" id="CHEBI:29950"/>
        <dbReference type="ChEBI" id="CHEBI:82612"/>
        <dbReference type="ChEBI" id="CHEBI:137386"/>
        <dbReference type="ChEBI" id="CHEBI:137387"/>
        <dbReference type="EC" id="2.1.1.63"/>
    </reaction>
</comment>
<dbReference type="NCBIfam" id="TIGR00589">
    <property type="entry name" value="ogt"/>
    <property type="match status" value="1"/>
</dbReference>
<evidence type="ECO:0000259" key="12">
    <source>
        <dbReference type="Pfam" id="PF01035"/>
    </source>
</evidence>
<evidence type="ECO:0000256" key="8">
    <source>
        <dbReference type="ARBA" id="ARBA00023204"/>
    </source>
</evidence>
<dbReference type="GO" id="GO:0032259">
    <property type="term" value="P:methylation"/>
    <property type="evidence" value="ECO:0007669"/>
    <property type="project" value="UniProtKB-KW"/>
</dbReference>
<accession>A0AA35VRQ1</accession>
<sequence>MFAESLTAFGDYFGGDNAALARITLDMEEVSAFYGAAWEACRTIPPGETRSYKWLANAAGSPRAARAAGQAMAKNRLVLVVPCHRVIGSGGNLHGYGAGGLDVKTRLLEMERDPARTH</sequence>
<dbReference type="EC" id="2.1.1.63" evidence="3"/>
<keyword evidence="6" id="KW-0808">Transferase</keyword>
<evidence type="ECO:0000256" key="10">
    <source>
        <dbReference type="ARBA" id="ARBA00031621"/>
    </source>
</evidence>
<comment type="similarity">
    <text evidence="2">Belongs to the MGMT family.</text>
</comment>
<dbReference type="Pfam" id="PF01035">
    <property type="entry name" value="DNA_binding_1"/>
    <property type="match status" value="1"/>
</dbReference>
<dbReference type="InterPro" id="IPR014048">
    <property type="entry name" value="MethylDNA_cys_MeTrfase_DNA-bd"/>
</dbReference>
<evidence type="ECO:0000256" key="7">
    <source>
        <dbReference type="ARBA" id="ARBA00022763"/>
    </source>
</evidence>
<dbReference type="InterPro" id="IPR001497">
    <property type="entry name" value="MethylDNA_cys_MeTrfase_AS"/>
</dbReference>
<proteinExistence type="inferred from homology"/>
<organism evidence="13 14">
    <name type="scientific">Geodia barretti</name>
    <name type="common">Barrett's horny sponge</name>
    <dbReference type="NCBI Taxonomy" id="519541"/>
    <lineage>
        <taxon>Eukaryota</taxon>
        <taxon>Metazoa</taxon>
        <taxon>Porifera</taxon>
        <taxon>Demospongiae</taxon>
        <taxon>Heteroscleromorpha</taxon>
        <taxon>Tetractinellida</taxon>
        <taxon>Astrophorina</taxon>
        <taxon>Geodiidae</taxon>
        <taxon>Geodia</taxon>
    </lineage>
</organism>
<dbReference type="PANTHER" id="PTHR10815:SF5">
    <property type="entry name" value="METHYLATED-DNA--PROTEIN-CYSTEINE METHYLTRANSFERASE"/>
    <property type="match status" value="1"/>
</dbReference>
<evidence type="ECO:0000256" key="6">
    <source>
        <dbReference type="ARBA" id="ARBA00022679"/>
    </source>
</evidence>
<evidence type="ECO:0000256" key="4">
    <source>
        <dbReference type="ARBA" id="ARBA00015377"/>
    </source>
</evidence>
<dbReference type="InterPro" id="IPR036388">
    <property type="entry name" value="WH-like_DNA-bd_sf"/>
</dbReference>
<comment type="caution">
    <text evidence="13">The sequence shown here is derived from an EMBL/GenBank/DDBJ whole genome shotgun (WGS) entry which is preliminary data.</text>
</comment>
<keyword evidence="8" id="KW-0234">DNA repair</keyword>
<dbReference type="PROSITE" id="PS00374">
    <property type="entry name" value="MGMT"/>
    <property type="match status" value="1"/>
</dbReference>
<evidence type="ECO:0000256" key="2">
    <source>
        <dbReference type="ARBA" id="ARBA00008711"/>
    </source>
</evidence>
<dbReference type="Gene3D" id="1.10.10.10">
    <property type="entry name" value="Winged helix-like DNA-binding domain superfamily/Winged helix DNA-binding domain"/>
    <property type="match status" value="1"/>
</dbReference>
<evidence type="ECO:0000313" key="13">
    <source>
        <dbReference type="EMBL" id="CAI7989388.1"/>
    </source>
</evidence>
<keyword evidence="7" id="KW-0227">DNA damage</keyword>
<dbReference type="AlphaFoldDB" id="A0AA35VRQ1"/>
<gene>
    <name evidence="13" type="ORF">GBAR_LOCUS195</name>
</gene>
<dbReference type="GO" id="GO:0006281">
    <property type="term" value="P:DNA repair"/>
    <property type="evidence" value="ECO:0007669"/>
    <property type="project" value="UniProtKB-KW"/>
</dbReference>
<keyword evidence="14" id="KW-1185">Reference proteome</keyword>
<comment type="catalytic activity">
    <reaction evidence="11">
        <text>a 6-O-methyl-2'-deoxyguanosine in DNA + L-cysteinyl-[protein] = S-methyl-L-cysteinyl-[protein] + a 2'-deoxyguanosine in DNA</text>
        <dbReference type="Rhea" id="RHEA:24000"/>
        <dbReference type="Rhea" id="RHEA-COMP:10131"/>
        <dbReference type="Rhea" id="RHEA-COMP:10132"/>
        <dbReference type="Rhea" id="RHEA-COMP:11367"/>
        <dbReference type="Rhea" id="RHEA-COMP:11368"/>
        <dbReference type="ChEBI" id="CHEBI:29950"/>
        <dbReference type="ChEBI" id="CHEBI:82612"/>
        <dbReference type="ChEBI" id="CHEBI:85445"/>
        <dbReference type="ChEBI" id="CHEBI:85448"/>
        <dbReference type="EC" id="2.1.1.63"/>
    </reaction>
</comment>
<keyword evidence="5 13" id="KW-0489">Methyltransferase</keyword>
<evidence type="ECO:0000256" key="5">
    <source>
        <dbReference type="ARBA" id="ARBA00022603"/>
    </source>
</evidence>
<evidence type="ECO:0000256" key="9">
    <source>
        <dbReference type="ARBA" id="ARBA00030795"/>
    </source>
</evidence>
<dbReference type="Proteomes" id="UP001174909">
    <property type="component" value="Unassembled WGS sequence"/>
</dbReference>
<reference evidence="13" key="1">
    <citation type="submission" date="2023-03" db="EMBL/GenBank/DDBJ databases">
        <authorList>
            <person name="Steffen K."/>
            <person name="Cardenas P."/>
        </authorList>
    </citation>
    <scope>NUCLEOTIDE SEQUENCE</scope>
</reference>
<evidence type="ECO:0000256" key="3">
    <source>
        <dbReference type="ARBA" id="ARBA00011918"/>
    </source>
</evidence>
<name>A0AA35VRQ1_GEOBA</name>
<dbReference type="FunFam" id="1.10.10.10:FF:000214">
    <property type="entry name" value="Methylated-DNA--protein-cysteine methyltransferase"/>
    <property type="match status" value="1"/>
</dbReference>
<dbReference type="SUPFAM" id="SSF46767">
    <property type="entry name" value="Methylated DNA-protein cysteine methyltransferase, C-terminal domain"/>
    <property type="match status" value="1"/>
</dbReference>
<evidence type="ECO:0000256" key="1">
    <source>
        <dbReference type="ARBA" id="ARBA00001286"/>
    </source>
</evidence>
<dbReference type="CDD" id="cd06445">
    <property type="entry name" value="ATase"/>
    <property type="match status" value="1"/>
</dbReference>
<evidence type="ECO:0000313" key="14">
    <source>
        <dbReference type="Proteomes" id="UP001174909"/>
    </source>
</evidence>
<protein>
    <recommendedName>
        <fullName evidence="4">Methylated-DNA--protein-cysteine methyltransferase</fullName>
        <ecNumber evidence="3">2.1.1.63</ecNumber>
    </recommendedName>
    <alternativeName>
        <fullName evidence="9">6-O-methylguanine-DNA methyltransferase</fullName>
    </alternativeName>
    <alternativeName>
        <fullName evidence="10">O-6-methylguanine-DNA-alkyltransferase</fullName>
    </alternativeName>
</protein>
<dbReference type="InterPro" id="IPR036217">
    <property type="entry name" value="MethylDNA_cys_MeTrfase_DNAb"/>
</dbReference>
<dbReference type="PANTHER" id="PTHR10815">
    <property type="entry name" value="METHYLATED-DNA--PROTEIN-CYSTEINE METHYLTRANSFERASE"/>
    <property type="match status" value="1"/>
</dbReference>
<evidence type="ECO:0000256" key="11">
    <source>
        <dbReference type="ARBA" id="ARBA00049348"/>
    </source>
</evidence>
<dbReference type="EMBL" id="CASHTH010000031">
    <property type="protein sequence ID" value="CAI7989388.1"/>
    <property type="molecule type" value="Genomic_DNA"/>
</dbReference>